<dbReference type="PANTHER" id="PTHR43179:SF7">
    <property type="entry name" value="RHAMNOSYLTRANSFERASE WBBL"/>
    <property type="match status" value="1"/>
</dbReference>
<gene>
    <name evidence="2" type="ORF">GEV26_13750</name>
</gene>
<dbReference type="PANTHER" id="PTHR43179">
    <property type="entry name" value="RHAMNOSYLTRANSFERASE WBBL"/>
    <property type="match status" value="1"/>
</dbReference>
<feature type="domain" description="Glycosyltransferase 2-like" evidence="1">
    <location>
        <begin position="7"/>
        <end position="130"/>
    </location>
</feature>
<protein>
    <submittedName>
        <fullName evidence="2">Glycosyltransferase</fullName>
    </submittedName>
</protein>
<sequence length="299" mass="32513">MAPDVVVVIVTYNSAPMIEGLLDSLGPALAGLTADVVVVDNGSSDETAAMVRARADCRLVEAENDGYSAGINRGIRSAGPTGDIVILNPDVRLDPGSIRSLVRALDAEDVGISAPRVRSADGSLHLSLRRDPTLLRALGLSRLRRAAFSEHVQETSAYRVAHDVDWALGAVLAVSRRCLDAVGPWDESFFLYSEETDYCLRARDLGFRVRYEPQAGAVHIGAQSGRSDVIHTMQIINRVRLYRRRNGLLRSASYFAATVLSEISWVARGHRQSRAAVAALLRPHRRPPQIMGTGSLIPR</sequence>
<accession>A0A5Q2MML2</accession>
<dbReference type="Proteomes" id="UP000392064">
    <property type="component" value="Chromosome"/>
</dbReference>
<dbReference type="Pfam" id="PF00535">
    <property type="entry name" value="Glycos_transf_2"/>
    <property type="match status" value="1"/>
</dbReference>
<dbReference type="InterPro" id="IPR001173">
    <property type="entry name" value="Glyco_trans_2-like"/>
</dbReference>
<reference evidence="2 3" key="1">
    <citation type="submission" date="2019-11" db="EMBL/GenBank/DDBJ databases">
        <authorList>
            <person name="Li J."/>
        </authorList>
    </citation>
    <scope>NUCLEOTIDE SEQUENCE [LARGE SCALE GENOMIC DNA]</scope>
    <source>
        <strain evidence="2 3">MF47</strain>
    </source>
</reference>
<evidence type="ECO:0000313" key="3">
    <source>
        <dbReference type="Proteomes" id="UP000392064"/>
    </source>
</evidence>
<dbReference type="GO" id="GO:0016740">
    <property type="term" value="F:transferase activity"/>
    <property type="evidence" value="ECO:0007669"/>
    <property type="project" value="UniProtKB-KW"/>
</dbReference>
<dbReference type="InterPro" id="IPR029044">
    <property type="entry name" value="Nucleotide-diphossugar_trans"/>
</dbReference>
<keyword evidence="3" id="KW-1185">Reference proteome</keyword>
<dbReference type="RefSeq" id="WP_153653932.1">
    <property type="nucleotide sequence ID" value="NZ_CP045737.1"/>
</dbReference>
<evidence type="ECO:0000313" key="2">
    <source>
        <dbReference type="EMBL" id="QGG42352.1"/>
    </source>
</evidence>
<dbReference type="EMBL" id="CP045737">
    <property type="protein sequence ID" value="QGG42352.1"/>
    <property type="molecule type" value="Genomic_DNA"/>
</dbReference>
<keyword evidence="2" id="KW-0808">Transferase</keyword>
<dbReference type="Gene3D" id="3.90.550.10">
    <property type="entry name" value="Spore Coat Polysaccharide Biosynthesis Protein SpsA, Chain A"/>
    <property type="match status" value="1"/>
</dbReference>
<organism evidence="2 3">
    <name type="scientific">Aeromicrobium yanjiei</name>
    <dbReference type="NCBI Taxonomy" id="2662028"/>
    <lineage>
        <taxon>Bacteria</taxon>
        <taxon>Bacillati</taxon>
        <taxon>Actinomycetota</taxon>
        <taxon>Actinomycetes</taxon>
        <taxon>Propionibacteriales</taxon>
        <taxon>Nocardioidaceae</taxon>
        <taxon>Aeromicrobium</taxon>
    </lineage>
</organism>
<dbReference type="SUPFAM" id="SSF53448">
    <property type="entry name" value="Nucleotide-diphospho-sugar transferases"/>
    <property type="match status" value="1"/>
</dbReference>
<evidence type="ECO:0000259" key="1">
    <source>
        <dbReference type="Pfam" id="PF00535"/>
    </source>
</evidence>
<dbReference type="AlphaFoldDB" id="A0A5Q2MML2"/>
<dbReference type="CDD" id="cd04186">
    <property type="entry name" value="GT_2_like_c"/>
    <property type="match status" value="1"/>
</dbReference>
<dbReference type="KEGG" id="aef:GEV26_13750"/>
<proteinExistence type="predicted"/>
<name>A0A5Q2MML2_9ACTN</name>